<evidence type="ECO:0000313" key="3">
    <source>
        <dbReference type="Proteomes" id="UP000242287"/>
    </source>
</evidence>
<proteinExistence type="predicted"/>
<dbReference type="EMBL" id="KZ302327">
    <property type="protein sequence ID" value="PFH45614.1"/>
    <property type="molecule type" value="Genomic_DNA"/>
</dbReference>
<keyword evidence="3" id="KW-1185">Reference proteome</keyword>
<feature type="compositionally biased region" description="Basic and acidic residues" evidence="1">
    <location>
        <begin position="145"/>
        <end position="154"/>
    </location>
</feature>
<evidence type="ECO:0000313" key="2">
    <source>
        <dbReference type="EMBL" id="PFH45614.1"/>
    </source>
</evidence>
<sequence>MERVEQEAERESVFSIFSARYQHLSLRSFIIAANSAGHFSSAFSMRLSSVIVAATVVLTAIFSSGQQYERGCDLSAVGRQSLSSSHAAGAKTLAKKELKGLLARDPTADEKSGIDSLTMRYRDLTKRYRDWDDGDPGPSRRRNGHGNESEDDRQRRRRRPSHRHDSEHDSWLENSQRHRRTGERQDHHHRQPGEESRRRRQSHRQSPVEESHHRRRPDGHRIDQQHETAGSSSQAREGPIHYGRPENHGQQQFALGTNWQFHSLTRQNPGNTGIHTPPVRDTPSPPWEMPPMTPIAFTYTPPDSPSPPH</sequence>
<gene>
    <name evidence="2" type="ORF">AMATHDRAFT_51565</name>
</gene>
<accession>A0A2A9N8W1</accession>
<organism evidence="2 3">
    <name type="scientific">Amanita thiersii Skay4041</name>
    <dbReference type="NCBI Taxonomy" id="703135"/>
    <lineage>
        <taxon>Eukaryota</taxon>
        <taxon>Fungi</taxon>
        <taxon>Dikarya</taxon>
        <taxon>Basidiomycota</taxon>
        <taxon>Agaricomycotina</taxon>
        <taxon>Agaricomycetes</taxon>
        <taxon>Agaricomycetidae</taxon>
        <taxon>Agaricales</taxon>
        <taxon>Pluteineae</taxon>
        <taxon>Amanitaceae</taxon>
        <taxon>Amanita</taxon>
    </lineage>
</organism>
<name>A0A2A9N8W1_9AGAR</name>
<feature type="region of interest" description="Disordered" evidence="1">
    <location>
        <begin position="128"/>
        <end position="248"/>
    </location>
</feature>
<feature type="compositionally biased region" description="Polar residues" evidence="1">
    <location>
        <begin position="263"/>
        <end position="274"/>
    </location>
</feature>
<feature type="region of interest" description="Disordered" evidence="1">
    <location>
        <begin position="263"/>
        <end position="309"/>
    </location>
</feature>
<protein>
    <submittedName>
        <fullName evidence="2">Uncharacterized protein</fullName>
    </submittedName>
</protein>
<reference evidence="2 3" key="1">
    <citation type="submission" date="2014-02" db="EMBL/GenBank/DDBJ databases">
        <title>Transposable element dynamics among asymbiotic and ectomycorrhizal Amanita fungi.</title>
        <authorList>
            <consortium name="DOE Joint Genome Institute"/>
            <person name="Hess J."/>
            <person name="Skrede I."/>
            <person name="Wolfe B."/>
            <person name="LaButti K."/>
            <person name="Ohm R.A."/>
            <person name="Grigoriev I.V."/>
            <person name="Pringle A."/>
        </authorList>
    </citation>
    <scope>NUCLEOTIDE SEQUENCE [LARGE SCALE GENOMIC DNA]</scope>
    <source>
        <strain evidence="2 3">SKay4041</strain>
    </source>
</reference>
<evidence type="ECO:0000256" key="1">
    <source>
        <dbReference type="SAM" id="MobiDB-lite"/>
    </source>
</evidence>
<dbReference type="Proteomes" id="UP000242287">
    <property type="component" value="Unassembled WGS sequence"/>
</dbReference>
<feature type="compositionally biased region" description="Basic and acidic residues" evidence="1">
    <location>
        <begin position="182"/>
        <end position="197"/>
    </location>
</feature>
<dbReference type="AlphaFoldDB" id="A0A2A9N8W1"/>
<feature type="compositionally biased region" description="Pro residues" evidence="1">
    <location>
        <begin position="283"/>
        <end position="293"/>
    </location>
</feature>